<comment type="miscellaneous">
    <text evidence="10">The reaction produces a racemic mixture of D-glycero-alpha-D-manno-heptose 7-phosphate and D-glycero-beta-D-manno-heptose 7-phosphate.</text>
</comment>
<evidence type="ECO:0000256" key="1">
    <source>
        <dbReference type="ARBA" id="ARBA00000348"/>
    </source>
</evidence>
<dbReference type="KEGG" id="seds:AAY24_15735"/>
<dbReference type="GO" id="GO:2001061">
    <property type="term" value="P:D-glycero-D-manno-heptose 7-phosphate biosynthetic process"/>
    <property type="evidence" value="ECO:0007669"/>
    <property type="project" value="UniProtKB-UniPathway"/>
</dbReference>
<keyword evidence="7 10" id="KW-0862">Zinc</keyword>
<dbReference type="Pfam" id="PF13580">
    <property type="entry name" value="SIS_2"/>
    <property type="match status" value="1"/>
</dbReference>
<dbReference type="PROSITE" id="PS51464">
    <property type="entry name" value="SIS"/>
    <property type="match status" value="1"/>
</dbReference>
<dbReference type="GO" id="GO:0005737">
    <property type="term" value="C:cytoplasm"/>
    <property type="evidence" value="ECO:0007669"/>
    <property type="project" value="UniProtKB-SubCell"/>
</dbReference>
<evidence type="ECO:0000256" key="5">
    <source>
        <dbReference type="ARBA" id="ARBA00022490"/>
    </source>
</evidence>
<evidence type="ECO:0000259" key="11">
    <source>
        <dbReference type="PROSITE" id="PS51464"/>
    </source>
</evidence>
<feature type="binding site" evidence="10">
    <location>
        <position position="124"/>
    </location>
    <ligand>
        <name>substrate</name>
    </ligand>
</feature>
<dbReference type="InterPro" id="IPR046348">
    <property type="entry name" value="SIS_dom_sf"/>
</dbReference>
<comment type="caution">
    <text evidence="10">Lacks conserved residue(s) required for the propagation of feature annotation.</text>
</comment>
<protein>
    <recommendedName>
        <fullName evidence="10">Phosphoheptose isomerase</fullName>
        <ecNumber evidence="10">5.3.1.28</ecNumber>
    </recommendedName>
    <alternativeName>
        <fullName evidence="10">Sedoheptulose 7-phosphate isomerase</fullName>
    </alternativeName>
</protein>
<evidence type="ECO:0000313" key="13">
    <source>
        <dbReference type="Proteomes" id="UP000034410"/>
    </source>
</evidence>
<proteinExistence type="inferred from homology"/>
<feature type="binding site" evidence="10">
    <location>
        <begin position="93"/>
        <end position="94"/>
    </location>
    <ligand>
        <name>substrate</name>
    </ligand>
</feature>
<feature type="binding site" evidence="10">
    <location>
        <begin position="51"/>
        <end position="53"/>
    </location>
    <ligand>
        <name>substrate</name>
    </ligand>
</feature>
<gene>
    <name evidence="10" type="primary">gmhA</name>
    <name evidence="12" type="ORF">AAY24_15735</name>
</gene>
<dbReference type="OrthoDB" id="9810929at2"/>
<dbReference type="PATRIC" id="fig|1543721.4.peg.3242"/>
<accession>A0A0F7K314</accession>
<dbReference type="EC" id="5.3.1.28" evidence="10"/>
<evidence type="ECO:0000256" key="7">
    <source>
        <dbReference type="ARBA" id="ARBA00022833"/>
    </source>
</evidence>
<dbReference type="HAMAP" id="MF_00067">
    <property type="entry name" value="GmhA"/>
    <property type="match status" value="1"/>
</dbReference>
<feature type="domain" description="SIS" evidence="11">
    <location>
        <begin position="36"/>
        <end position="195"/>
    </location>
</feature>
<dbReference type="GO" id="GO:0097367">
    <property type="term" value="F:carbohydrate derivative binding"/>
    <property type="evidence" value="ECO:0007669"/>
    <property type="project" value="InterPro"/>
</dbReference>
<dbReference type="Proteomes" id="UP000034410">
    <property type="component" value="Chromosome"/>
</dbReference>
<comment type="function">
    <text evidence="2 10">Catalyzes the isomerization of sedoheptulose 7-phosphate in D-glycero-D-manno-heptose 7-phosphate.</text>
</comment>
<feature type="binding site" evidence="10">
    <location>
        <position position="60"/>
    </location>
    <ligand>
        <name>Zn(2+)</name>
        <dbReference type="ChEBI" id="CHEBI:29105"/>
    </ligand>
</feature>
<dbReference type="SUPFAM" id="SSF53697">
    <property type="entry name" value="SIS domain"/>
    <property type="match status" value="1"/>
</dbReference>
<evidence type="ECO:0000256" key="3">
    <source>
        <dbReference type="ARBA" id="ARBA00004496"/>
    </source>
</evidence>
<evidence type="ECO:0000256" key="2">
    <source>
        <dbReference type="ARBA" id="ARBA00003172"/>
    </source>
</evidence>
<organism evidence="12 13">
    <name type="scientific">Sedimenticola thiotaurini</name>
    <dbReference type="NCBI Taxonomy" id="1543721"/>
    <lineage>
        <taxon>Bacteria</taxon>
        <taxon>Pseudomonadati</taxon>
        <taxon>Pseudomonadota</taxon>
        <taxon>Gammaproteobacteria</taxon>
        <taxon>Chromatiales</taxon>
        <taxon>Sedimenticolaceae</taxon>
        <taxon>Sedimenticola</taxon>
    </lineage>
</organism>
<dbReference type="GO" id="GO:0008270">
    <property type="term" value="F:zinc ion binding"/>
    <property type="evidence" value="ECO:0007669"/>
    <property type="project" value="UniProtKB-UniRule"/>
</dbReference>
<evidence type="ECO:0000256" key="8">
    <source>
        <dbReference type="ARBA" id="ARBA00023235"/>
    </source>
</evidence>
<keyword evidence="5 10" id="KW-0963">Cytoplasm</keyword>
<dbReference type="GO" id="GO:0008968">
    <property type="term" value="F:D-sedoheptulose 7-phosphate isomerase activity"/>
    <property type="evidence" value="ECO:0007669"/>
    <property type="project" value="UniProtKB-UniRule"/>
</dbReference>
<name>A0A0F7K314_9GAMM</name>
<evidence type="ECO:0000256" key="6">
    <source>
        <dbReference type="ARBA" id="ARBA00022723"/>
    </source>
</evidence>
<dbReference type="CDD" id="cd05006">
    <property type="entry name" value="SIS_GmhA"/>
    <property type="match status" value="1"/>
</dbReference>
<keyword evidence="13" id="KW-1185">Reference proteome</keyword>
<sequence length="195" mass="20956">MNLIEHINDIFNQSVQQQMESLPLVAGPIARSAELIVLRLLEGGKILTCGNGGGAGNAQHFSSLMLNRFERERPGLPAVALTADSATLTAIANDYDYDEIFAKQIRTLGHPGDLLLAITTSGNSENVNAAIAAAHERQMRVIALNGRDGGRLPGLLQEGDEEIRIPGESTARVLEGQLLVIHCLCDLIDRQLIGN</sequence>
<dbReference type="EMBL" id="CP011412">
    <property type="protein sequence ID" value="AKH21565.1"/>
    <property type="molecule type" value="Genomic_DNA"/>
</dbReference>
<evidence type="ECO:0000256" key="9">
    <source>
        <dbReference type="ARBA" id="ARBA00023277"/>
    </source>
</evidence>
<evidence type="ECO:0000256" key="10">
    <source>
        <dbReference type="HAMAP-Rule" id="MF_00067"/>
    </source>
</evidence>
<evidence type="ECO:0000313" key="12">
    <source>
        <dbReference type="EMBL" id="AKH21565.1"/>
    </source>
</evidence>
<feature type="binding site" evidence="10">
    <location>
        <begin position="119"/>
        <end position="121"/>
    </location>
    <ligand>
        <name>substrate</name>
    </ligand>
</feature>
<dbReference type="AlphaFoldDB" id="A0A0F7K314"/>
<keyword evidence="8 10" id="KW-0413">Isomerase</keyword>
<evidence type="ECO:0000256" key="4">
    <source>
        <dbReference type="ARBA" id="ARBA00009894"/>
    </source>
</evidence>
<comment type="cofactor">
    <cofactor evidence="10">
        <name>Zn(2+)</name>
        <dbReference type="ChEBI" id="CHEBI:29105"/>
    </cofactor>
    <text evidence="10">Binds 1 zinc ion per subunit.</text>
</comment>
<dbReference type="Gene3D" id="3.40.50.10490">
    <property type="entry name" value="Glucose-6-phosphate isomerase like protein, domain 1"/>
    <property type="match status" value="1"/>
</dbReference>
<dbReference type="UniPathway" id="UPA00041">
    <property type="reaction ID" value="UER00436"/>
</dbReference>
<keyword evidence="9 10" id="KW-0119">Carbohydrate metabolism</keyword>
<dbReference type="PANTHER" id="PTHR30390">
    <property type="entry name" value="SEDOHEPTULOSE 7-PHOSPHATE ISOMERASE / DNAA INITIATOR-ASSOCIATING FACTOR FOR REPLICATION INITIATION"/>
    <property type="match status" value="1"/>
</dbReference>
<comment type="similarity">
    <text evidence="4 10">Belongs to the SIS family. GmhA subfamily.</text>
</comment>
<keyword evidence="6 10" id="KW-0479">Metal-binding</keyword>
<dbReference type="InterPro" id="IPR004515">
    <property type="entry name" value="Phosphoheptose_Isoase"/>
</dbReference>
<comment type="pathway">
    <text evidence="10">Carbohydrate biosynthesis; D-glycero-D-manno-heptose 7-phosphate biosynthesis; D-glycero-alpha-D-manno-heptose 7-phosphate and D-glycero-beta-D-manno-heptose 7-phosphate from sedoheptulose 7-phosphate: step 1/1.</text>
</comment>
<comment type="subcellular location">
    <subcellularLocation>
        <location evidence="3 10">Cytoplasm</location>
    </subcellularLocation>
</comment>
<comment type="subunit">
    <text evidence="10">Homotetramer.</text>
</comment>
<dbReference type="PANTHER" id="PTHR30390:SF6">
    <property type="entry name" value="DNAA INITIATOR-ASSOCIATING PROTEIN DIAA"/>
    <property type="match status" value="1"/>
</dbReference>
<reference evidence="12 13" key="1">
    <citation type="journal article" date="2015" name="Genome Announc.">
        <title>Complete Genome Sequence of Sedimenticola thiotaurini Strain SIP-G1, a Polyphosphate- and Polyhydroxyalkanoate-Accumulating Sulfur-Oxidizing Gammaproteobacterium Isolated from Salt Marsh Sediments.</title>
        <authorList>
            <person name="Flood B.E."/>
            <person name="Jones D.S."/>
            <person name="Bailey J.V."/>
        </authorList>
    </citation>
    <scope>NUCLEOTIDE SEQUENCE [LARGE SCALE GENOMIC DNA]</scope>
    <source>
        <strain evidence="12 13">SIP-G1</strain>
    </source>
</reference>
<feature type="binding site" evidence="10">
    <location>
        <position position="182"/>
    </location>
    <ligand>
        <name>Zn(2+)</name>
        <dbReference type="ChEBI" id="CHEBI:29105"/>
    </ligand>
</feature>
<dbReference type="InterPro" id="IPR035461">
    <property type="entry name" value="GmhA/DiaA"/>
</dbReference>
<comment type="catalytic activity">
    <reaction evidence="1 10">
        <text>2 D-sedoheptulose 7-phosphate = D-glycero-alpha-D-manno-heptose 7-phosphate + D-glycero-beta-D-manno-heptose 7-phosphate</text>
        <dbReference type="Rhea" id="RHEA:27489"/>
        <dbReference type="ChEBI" id="CHEBI:57483"/>
        <dbReference type="ChEBI" id="CHEBI:60203"/>
        <dbReference type="ChEBI" id="CHEBI:60204"/>
        <dbReference type="EC" id="5.3.1.28"/>
    </reaction>
</comment>
<dbReference type="InterPro" id="IPR050099">
    <property type="entry name" value="SIS_GmhA/DiaA_subfam"/>
</dbReference>
<dbReference type="GO" id="GO:0005975">
    <property type="term" value="P:carbohydrate metabolic process"/>
    <property type="evidence" value="ECO:0007669"/>
    <property type="project" value="UniProtKB-UniRule"/>
</dbReference>
<dbReference type="InterPro" id="IPR001347">
    <property type="entry name" value="SIS_dom"/>
</dbReference>